<name>A0A246IZ63_9BURK</name>
<dbReference type="InterPro" id="IPR000843">
    <property type="entry name" value="HTH_LacI"/>
</dbReference>
<dbReference type="PROSITE" id="PS00356">
    <property type="entry name" value="HTH_LACI_1"/>
    <property type="match status" value="1"/>
</dbReference>
<dbReference type="Pfam" id="PF13377">
    <property type="entry name" value="Peripla_BP_3"/>
    <property type="match status" value="1"/>
</dbReference>
<dbReference type="Proteomes" id="UP000197468">
    <property type="component" value="Unassembled WGS sequence"/>
</dbReference>
<feature type="domain" description="HTH lacI-type" evidence="4">
    <location>
        <begin position="16"/>
        <end position="70"/>
    </location>
</feature>
<dbReference type="SUPFAM" id="SSF47413">
    <property type="entry name" value="lambda repressor-like DNA-binding domains"/>
    <property type="match status" value="1"/>
</dbReference>
<dbReference type="EMBL" id="NIOF01000012">
    <property type="protein sequence ID" value="OWQ85617.1"/>
    <property type="molecule type" value="Genomic_DNA"/>
</dbReference>
<dbReference type="RefSeq" id="WP_088386920.1">
    <property type="nucleotide sequence ID" value="NZ_NIOF01000012.1"/>
</dbReference>
<organism evidence="5 6">
    <name type="scientific">Roseateles aquatilis</name>
    <dbReference type="NCBI Taxonomy" id="431061"/>
    <lineage>
        <taxon>Bacteria</taxon>
        <taxon>Pseudomonadati</taxon>
        <taxon>Pseudomonadota</taxon>
        <taxon>Betaproteobacteria</taxon>
        <taxon>Burkholderiales</taxon>
        <taxon>Sphaerotilaceae</taxon>
        <taxon>Roseateles</taxon>
    </lineage>
</organism>
<dbReference type="GO" id="GO:0003700">
    <property type="term" value="F:DNA-binding transcription factor activity"/>
    <property type="evidence" value="ECO:0007669"/>
    <property type="project" value="TreeGrafter"/>
</dbReference>
<keyword evidence="1" id="KW-0805">Transcription regulation</keyword>
<evidence type="ECO:0000256" key="3">
    <source>
        <dbReference type="ARBA" id="ARBA00023163"/>
    </source>
</evidence>
<reference evidence="5 6" key="1">
    <citation type="journal article" date="2008" name="Int. J. Syst. Evol. Microbiol.">
        <title>Description of Roseateles aquatilis sp. nov. and Roseateles terrae sp. nov., in the class Betaproteobacteria, and emended description of the genus Roseateles.</title>
        <authorList>
            <person name="Gomila M."/>
            <person name="Bowien B."/>
            <person name="Falsen E."/>
            <person name="Moore E.R."/>
            <person name="Lalucat J."/>
        </authorList>
    </citation>
    <scope>NUCLEOTIDE SEQUENCE [LARGE SCALE GENOMIC DNA]</scope>
    <source>
        <strain evidence="5 6">CCUG 48205</strain>
    </source>
</reference>
<evidence type="ECO:0000256" key="1">
    <source>
        <dbReference type="ARBA" id="ARBA00023015"/>
    </source>
</evidence>
<dbReference type="AlphaFoldDB" id="A0A246IZ63"/>
<evidence type="ECO:0000259" key="4">
    <source>
        <dbReference type="PROSITE" id="PS50932"/>
    </source>
</evidence>
<keyword evidence="2" id="KW-0238">DNA-binding</keyword>
<dbReference type="OrthoDB" id="8770688at2"/>
<evidence type="ECO:0000256" key="2">
    <source>
        <dbReference type="ARBA" id="ARBA00023125"/>
    </source>
</evidence>
<evidence type="ECO:0000313" key="5">
    <source>
        <dbReference type="EMBL" id="OWQ85617.1"/>
    </source>
</evidence>
<protein>
    <submittedName>
        <fullName evidence="5">LacI family transcriptional regulator</fullName>
    </submittedName>
</protein>
<dbReference type="InterPro" id="IPR028082">
    <property type="entry name" value="Peripla_BP_I"/>
</dbReference>
<keyword evidence="3" id="KW-0804">Transcription</keyword>
<dbReference type="Pfam" id="PF00356">
    <property type="entry name" value="LacI"/>
    <property type="match status" value="1"/>
</dbReference>
<accession>A0A246IZ63</accession>
<dbReference type="Gene3D" id="1.10.260.40">
    <property type="entry name" value="lambda repressor-like DNA-binding domains"/>
    <property type="match status" value="1"/>
</dbReference>
<sequence>MTPLTATKRRRATGRVTLHDVAQAAGVSPITASRALRGERSVATELVERVTAAVAQLGYVPDPAARALASARSNQVVVLIPLLSNGLFVDLLDAAQRTLLAAGYQSLIGVTHYHPEEEEALLRTYLMNRPAGLIVTGFDRTDAARALIEGSGIPCVHVMENRAGPALPSSALHSVGFSQQAAGHAMTAELMRRGYRRIAFAAAQLDPRTLQRVEGYRAALGDAHDPALEFMDAAPSSFALGAALLDRVLAQAPDADAIFFNNDDLAQGALLQALRIGVQVPGRVAVVGFNDLTGGDQMLPPLSTVRTPRGDIGLHAARMLVALMHGEAVPERCVDLGFELVLRESC</sequence>
<dbReference type="SMART" id="SM00354">
    <property type="entry name" value="HTH_LACI"/>
    <property type="match status" value="1"/>
</dbReference>
<dbReference type="PROSITE" id="PS50932">
    <property type="entry name" value="HTH_LACI_2"/>
    <property type="match status" value="1"/>
</dbReference>
<proteinExistence type="predicted"/>
<dbReference type="CDD" id="cd01575">
    <property type="entry name" value="PBP1_GntR"/>
    <property type="match status" value="1"/>
</dbReference>
<dbReference type="InterPro" id="IPR046335">
    <property type="entry name" value="LacI/GalR-like_sensor"/>
</dbReference>
<dbReference type="PANTHER" id="PTHR30146">
    <property type="entry name" value="LACI-RELATED TRANSCRIPTIONAL REPRESSOR"/>
    <property type="match status" value="1"/>
</dbReference>
<dbReference type="GO" id="GO:0000976">
    <property type="term" value="F:transcription cis-regulatory region binding"/>
    <property type="evidence" value="ECO:0007669"/>
    <property type="project" value="TreeGrafter"/>
</dbReference>
<gene>
    <name evidence="5" type="ORF">CDN99_21250</name>
</gene>
<dbReference type="InterPro" id="IPR010982">
    <property type="entry name" value="Lambda_DNA-bd_dom_sf"/>
</dbReference>
<dbReference type="SUPFAM" id="SSF53822">
    <property type="entry name" value="Periplasmic binding protein-like I"/>
    <property type="match status" value="1"/>
</dbReference>
<dbReference type="Gene3D" id="3.40.50.2300">
    <property type="match status" value="2"/>
</dbReference>
<dbReference type="PANTHER" id="PTHR30146:SF2">
    <property type="entry name" value="HTH-TYPE TRANSCRIPTIONAL REGULATOR GNTR"/>
    <property type="match status" value="1"/>
</dbReference>
<keyword evidence="6" id="KW-1185">Reference proteome</keyword>
<comment type="caution">
    <text evidence="5">The sequence shown here is derived from an EMBL/GenBank/DDBJ whole genome shotgun (WGS) entry which is preliminary data.</text>
</comment>
<evidence type="ECO:0000313" key="6">
    <source>
        <dbReference type="Proteomes" id="UP000197468"/>
    </source>
</evidence>
<dbReference type="CDD" id="cd01392">
    <property type="entry name" value="HTH_LacI"/>
    <property type="match status" value="1"/>
</dbReference>